<feature type="domain" description="TIR" evidence="1">
    <location>
        <begin position="37"/>
        <end position="99"/>
    </location>
</feature>
<dbReference type="Gene3D" id="1.25.10.10">
    <property type="entry name" value="Leucine-rich Repeat Variant"/>
    <property type="match status" value="1"/>
</dbReference>
<dbReference type="InterPro" id="IPR000157">
    <property type="entry name" value="TIR_dom"/>
</dbReference>
<dbReference type="Pfam" id="PF13646">
    <property type="entry name" value="HEAT_2"/>
    <property type="match status" value="1"/>
</dbReference>
<dbReference type="InterPro" id="IPR004155">
    <property type="entry name" value="PBS_lyase_HEAT"/>
</dbReference>
<dbReference type="PANTHER" id="PTHR12697">
    <property type="entry name" value="PBS LYASE HEAT-LIKE PROTEIN"/>
    <property type="match status" value="1"/>
</dbReference>
<gene>
    <name evidence="2" type="ORF">HELGO_WM62233</name>
</gene>
<proteinExistence type="predicted"/>
<dbReference type="EMBL" id="CACVAY010000144">
    <property type="protein sequence ID" value="CAA6827818.1"/>
    <property type="molecule type" value="Genomic_DNA"/>
</dbReference>
<dbReference type="InterPro" id="IPR035897">
    <property type="entry name" value="Toll_tir_struct_dom_sf"/>
</dbReference>
<dbReference type="SUPFAM" id="SSF48371">
    <property type="entry name" value="ARM repeat"/>
    <property type="match status" value="1"/>
</dbReference>
<dbReference type="PANTHER" id="PTHR12697:SF5">
    <property type="entry name" value="DEOXYHYPUSINE HYDROXYLASE"/>
    <property type="match status" value="1"/>
</dbReference>
<dbReference type="InterPro" id="IPR016024">
    <property type="entry name" value="ARM-type_fold"/>
</dbReference>
<evidence type="ECO:0000313" key="2">
    <source>
        <dbReference type="EMBL" id="CAA6827818.1"/>
    </source>
</evidence>
<dbReference type="SUPFAM" id="SSF52200">
    <property type="entry name" value="Toll/Interleukin receptor TIR domain"/>
    <property type="match status" value="1"/>
</dbReference>
<dbReference type="Gene3D" id="3.40.50.10140">
    <property type="entry name" value="Toll/interleukin-1 receptor homology (TIR) domain"/>
    <property type="match status" value="1"/>
</dbReference>
<organism evidence="2">
    <name type="scientific">uncultured Thiotrichaceae bacterium</name>
    <dbReference type="NCBI Taxonomy" id="298394"/>
    <lineage>
        <taxon>Bacteria</taxon>
        <taxon>Pseudomonadati</taxon>
        <taxon>Pseudomonadota</taxon>
        <taxon>Gammaproteobacteria</taxon>
        <taxon>Thiotrichales</taxon>
        <taxon>Thiotrichaceae</taxon>
        <taxon>environmental samples</taxon>
    </lineage>
</organism>
<accession>A0A6S6U814</accession>
<dbReference type="GO" id="GO:0007165">
    <property type="term" value="P:signal transduction"/>
    <property type="evidence" value="ECO:0007669"/>
    <property type="project" value="InterPro"/>
</dbReference>
<reference evidence="2" key="1">
    <citation type="submission" date="2020-01" db="EMBL/GenBank/DDBJ databases">
        <authorList>
            <person name="Meier V. D."/>
            <person name="Meier V D."/>
        </authorList>
    </citation>
    <scope>NUCLEOTIDE SEQUENCE</scope>
    <source>
        <strain evidence="2">HLG_WM_MAG_07</strain>
    </source>
</reference>
<dbReference type="Pfam" id="PF13676">
    <property type="entry name" value="TIR_2"/>
    <property type="match status" value="1"/>
</dbReference>
<dbReference type="GO" id="GO:0016491">
    <property type="term" value="F:oxidoreductase activity"/>
    <property type="evidence" value="ECO:0007669"/>
    <property type="project" value="TreeGrafter"/>
</dbReference>
<sequence length="218" mass="24911">MLNLRFDPLPNVFYDKFEEAKLWGKDLYVYLNEIYREKAKYTIMFISENYSEKLWTNHERKSMQERAFRESREYILPARFDDTEIPGVSTTVGYIDLRIKTPIELSELVIEKLELNNLRDHLVSLENVLLSQKNNAGERAQAAIAIRQISNKSSIPALTKALHSDDSESVRAHSAIALKKIGDESALSALLQAYKTEVSDSVKTHCSLAINSIMENKA</sequence>
<evidence type="ECO:0000259" key="1">
    <source>
        <dbReference type="Pfam" id="PF13676"/>
    </source>
</evidence>
<protein>
    <recommendedName>
        <fullName evidence="1">TIR domain-containing protein</fullName>
    </recommendedName>
</protein>
<dbReference type="SMART" id="SM00567">
    <property type="entry name" value="EZ_HEAT"/>
    <property type="match status" value="2"/>
</dbReference>
<name>A0A6S6U814_9GAMM</name>
<dbReference type="AlphaFoldDB" id="A0A6S6U814"/>
<dbReference type="InterPro" id="IPR011989">
    <property type="entry name" value="ARM-like"/>
</dbReference>